<evidence type="ECO:0000313" key="2">
    <source>
        <dbReference type="Proteomes" id="UP000626210"/>
    </source>
</evidence>
<protein>
    <submittedName>
        <fullName evidence="1">Uncharacterized protein</fullName>
    </submittedName>
</protein>
<dbReference type="Proteomes" id="UP000626210">
    <property type="component" value="Unassembled WGS sequence"/>
</dbReference>
<organism evidence="1 2">
    <name type="scientific">Pseudorhodoferax aquiterrae</name>
    <dbReference type="NCBI Taxonomy" id="747304"/>
    <lineage>
        <taxon>Bacteria</taxon>
        <taxon>Pseudomonadati</taxon>
        <taxon>Pseudomonadota</taxon>
        <taxon>Betaproteobacteria</taxon>
        <taxon>Burkholderiales</taxon>
        <taxon>Comamonadaceae</taxon>
    </lineage>
</organism>
<gene>
    <name evidence="1" type="ORF">GCM10007320_41320</name>
</gene>
<evidence type="ECO:0000313" key="1">
    <source>
        <dbReference type="EMBL" id="GHC91947.1"/>
    </source>
</evidence>
<dbReference type="EMBL" id="BMYK01000015">
    <property type="protein sequence ID" value="GHC91947.1"/>
    <property type="molecule type" value="Genomic_DNA"/>
</dbReference>
<keyword evidence="2" id="KW-1185">Reference proteome</keyword>
<reference evidence="2" key="1">
    <citation type="journal article" date="2019" name="Int. J. Syst. Evol. Microbiol.">
        <title>The Global Catalogue of Microorganisms (GCM) 10K type strain sequencing project: providing services to taxonomists for standard genome sequencing and annotation.</title>
        <authorList>
            <consortium name="The Broad Institute Genomics Platform"/>
            <consortium name="The Broad Institute Genome Sequencing Center for Infectious Disease"/>
            <person name="Wu L."/>
            <person name="Ma J."/>
        </authorList>
    </citation>
    <scope>NUCLEOTIDE SEQUENCE [LARGE SCALE GENOMIC DNA]</scope>
    <source>
        <strain evidence="2">KCTC 23314</strain>
    </source>
</reference>
<sequence>MLAQARERDDGNAAPPWLLAHAPAGLVAAHERHPDVHQHHVGQQPGAHLQRLGTAVCGVRGVAVYAAASANYRLADMLTQAWQLGWVRAELARELSKQHAALQRHLRLFGSARRA</sequence>
<accession>A0ABQ3G7A8</accession>
<proteinExistence type="predicted"/>
<comment type="caution">
    <text evidence="1">The sequence shown here is derived from an EMBL/GenBank/DDBJ whole genome shotgun (WGS) entry which is preliminary data.</text>
</comment>
<name>A0ABQ3G7A8_9BURK</name>